<evidence type="ECO:0000256" key="3">
    <source>
        <dbReference type="ARBA" id="ARBA00022448"/>
    </source>
</evidence>
<dbReference type="Pfam" id="PF03030">
    <property type="entry name" value="H_PPase"/>
    <property type="match status" value="2"/>
</dbReference>
<sequence length="893" mass="96626">MPPKSQEARTQPDEVVIFEGTFSWWAAWCMMIWVLCFLASTVLMILSTRGSAFQIISEEISYVKEVRPPYGPEMQPVVDATMREINQMFAYHLPQTALFYSLAGASLGLFTVSYFTSFVLLEDQGPKRVVDIGFLISKGVNVYMSRTIPVILALLFLGGWYVMGTAGPRAVACFAVGAALNLLSASVGVSVTVQGQTRLAHALGLELFDSLQIGIRTGSIGGLLATSLALGGMAGMWLLIQDTLSLSGFGSGASIVSFSMRVGGGIFSKGADIGADLVSDMEQARFEEDQRLFELQRKMAELEEDRKERAKQGLEGDDEDMMEELRKMEDQMQDIASKLHPIDYFDTVGEAINDVAGTCADLFESMVLILGTCTIIGVKGSPVPHFNSGLPFWIIASGMVGCSLVAYFVHVHERFTAQRIRWSLRANLLLVIGLVQLVQISVSFQEYLAGTISFNRFWHFCAISLMGQIIPEVCVLLGEFFTSTDYSPVRSLAMNADLGIVQVVLQGFGQGFFSTGLPAVVIITCVVATWRLEQHYGLALLSAASVSGTGFQGGIASFGAIATNAHKIVHLTTYHAMSRHRANICASLGDTTAHAGNTISAVNAFSAVFNIALTLLAQAYTELDINYMNVTGSILSSYSQAGLVLGVVMTFAFAANTMISCLQTAQAFAKYVAQHEIGKIAQLPFPQSHVRPLKKLASFGSITSMRMTISPIINSLACPMIGGFFLGVKGLLFMISGSNVLVLCLSIFLINSGQSWVAARKFVLFGLLRDKDGNVIGPDSPHYANLGIGETIGGPFEDTTGPAMNNFIKFVAVFAFVTGGPGRLYEELPVNTWPFGFASVVGSLSLVFFSRVGLDLLLKGVGAFLSRRRKQQAFEEGEEAPPEESEFDELDEL</sequence>
<keyword evidence="9 12" id="KW-0472">Membrane</keyword>
<evidence type="ECO:0000256" key="10">
    <source>
        <dbReference type="SAM" id="Coils"/>
    </source>
</evidence>
<dbReference type="PIRSF" id="PIRSF001265">
    <property type="entry name" value="H+-PPase"/>
    <property type="match status" value="1"/>
</dbReference>
<protein>
    <recommendedName>
        <fullName evidence="2">H(+)-exporting diphosphatase</fullName>
        <ecNumber evidence="2">7.1.3.1</ecNumber>
    </recommendedName>
</protein>
<feature type="transmembrane region" description="Helical" evidence="12">
    <location>
        <begin position="170"/>
        <end position="193"/>
    </location>
</feature>
<keyword evidence="3" id="KW-0813">Transport</keyword>
<keyword evidence="4 12" id="KW-0812">Transmembrane</keyword>
<dbReference type="GO" id="GO:0004427">
    <property type="term" value="F:inorganic diphosphate phosphatase activity"/>
    <property type="evidence" value="ECO:0007669"/>
    <property type="project" value="InterPro"/>
</dbReference>
<feature type="transmembrane region" description="Helical" evidence="12">
    <location>
        <begin position="503"/>
        <end position="530"/>
    </location>
</feature>
<feature type="transmembrane region" description="Helical" evidence="12">
    <location>
        <begin position="601"/>
        <end position="621"/>
    </location>
</feature>
<feature type="transmembrane region" description="Helical" evidence="12">
    <location>
        <begin position="740"/>
        <end position="759"/>
    </location>
</feature>
<dbReference type="GO" id="GO:0016020">
    <property type="term" value="C:membrane"/>
    <property type="evidence" value="ECO:0007669"/>
    <property type="project" value="InterPro"/>
</dbReference>
<dbReference type="InterPro" id="IPR004131">
    <property type="entry name" value="PPase-energised_H-pump"/>
</dbReference>
<evidence type="ECO:0000256" key="12">
    <source>
        <dbReference type="SAM" id="Phobius"/>
    </source>
</evidence>
<evidence type="ECO:0000256" key="1">
    <source>
        <dbReference type="ARBA" id="ARBA00004127"/>
    </source>
</evidence>
<evidence type="ECO:0000256" key="7">
    <source>
        <dbReference type="ARBA" id="ARBA00022989"/>
    </source>
</evidence>
<proteinExistence type="predicted"/>
<keyword evidence="6" id="KW-1278">Translocase</keyword>
<feature type="region of interest" description="Disordered" evidence="11">
    <location>
        <begin position="872"/>
        <end position="893"/>
    </location>
</feature>
<feature type="transmembrane region" description="Helical" evidence="12">
    <location>
        <begin position="712"/>
        <end position="734"/>
    </location>
</feature>
<feature type="transmembrane region" description="Helical" evidence="12">
    <location>
        <begin position="97"/>
        <end position="120"/>
    </location>
</feature>
<feature type="coiled-coil region" evidence="10">
    <location>
        <begin position="285"/>
        <end position="338"/>
    </location>
</feature>
<feature type="transmembrane region" description="Helical" evidence="12">
    <location>
        <begin position="390"/>
        <end position="410"/>
    </location>
</feature>
<feature type="compositionally biased region" description="Acidic residues" evidence="11">
    <location>
        <begin position="875"/>
        <end position="893"/>
    </location>
</feature>
<dbReference type="Proteomes" id="UP001178507">
    <property type="component" value="Unassembled WGS sequence"/>
</dbReference>
<evidence type="ECO:0000256" key="9">
    <source>
        <dbReference type="ARBA" id="ARBA00023136"/>
    </source>
</evidence>
<evidence type="ECO:0000256" key="2">
    <source>
        <dbReference type="ARBA" id="ARBA00013242"/>
    </source>
</evidence>
<feature type="transmembrane region" description="Helical" evidence="12">
    <location>
        <begin position="422"/>
        <end position="445"/>
    </location>
</feature>
<feature type="transmembrane region" description="Helical" evidence="12">
    <location>
        <begin position="641"/>
        <end position="662"/>
    </location>
</feature>
<feature type="transmembrane region" description="Helical" evidence="12">
    <location>
        <begin position="213"/>
        <end position="240"/>
    </location>
</feature>
<evidence type="ECO:0000256" key="5">
    <source>
        <dbReference type="ARBA" id="ARBA00022842"/>
    </source>
</evidence>
<dbReference type="AlphaFoldDB" id="A0AA36HY32"/>
<dbReference type="GO" id="GO:0009678">
    <property type="term" value="F:diphosphate hydrolysis-driven proton transmembrane transporter activity"/>
    <property type="evidence" value="ECO:0007669"/>
    <property type="project" value="UniProtKB-EC"/>
</dbReference>
<evidence type="ECO:0000256" key="4">
    <source>
        <dbReference type="ARBA" id="ARBA00022692"/>
    </source>
</evidence>
<dbReference type="EC" id="7.1.3.1" evidence="2"/>
<name>A0AA36HY32_9DINO</name>
<evidence type="ECO:0000256" key="6">
    <source>
        <dbReference type="ARBA" id="ARBA00022967"/>
    </source>
</evidence>
<dbReference type="GO" id="GO:0012505">
    <property type="term" value="C:endomembrane system"/>
    <property type="evidence" value="ECO:0007669"/>
    <property type="project" value="UniProtKB-SubCell"/>
</dbReference>
<evidence type="ECO:0000256" key="11">
    <source>
        <dbReference type="SAM" id="MobiDB-lite"/>
    </source>
</evidence>
<keyword evidence="10" id="KW-0175">Coiled coil</keyword>
<evidence type="ECO:0000313" key="14">
    <source>
        <dbReference type="Proteomes" id="UP001178507"/>
    </source>
</evidence>
<feature type="transmembrane region" description="Helical" evidence="12">
    <location>
        <begin position="22"/>
        <end position="46"/>
    </location>
</feature>
<accession>A0AA36HY32</accession>
<organism evidence="13 14">
    <name type="scientific">Effrenium voratum</name>
    <dbReference type="NCBI Taxonomy" id="2562239"/>
    <lineage>
        <taxon>Eukaryota</taxon>
        <taxon>Sar</taxon>
        <taxon>Alveolata</taxon>
        <taxon>Dinophyceae</taxon>
        <taxon>Suessiales</taxon>
        <taxon>Symbiodiniaceae</taxon>
        <taxon>Effrenium</taxon>
    </lineage>
</organism>
<feature type="transmembrane region" description="Helical" evidence="12">
    <location>
        <begin position="536"/>
        <end position="561"/>
    </location>
</feature>
<keyword evidence="8" id="KW-0406">Ion transport</keyword>
<keyword evidence="7 12" id="KW-1133">Transmembrane helix</keyword>
<dbReference type="PANTHER" id="PTHR31998">
    <property type="entry name" value="K(+)-INSENSITIVE PYROPHOSPHATE-ENERGIZED PROTON PUMP"/>
    <property type="match status" value="1"/>
</dbReference>
<feature type="transmembrane region" description="Helical" evidence="12">
    <location>
        <begin position="457"/>
        <end position="482"/>
    </location>
</feature>
<evidence type="ECO:0000313" key="13">
    <source>
        <dbReference type="EMBL" id="CAJ1376248.1"/>
    </source>
</evidence>
<reference evidence="13" key="1">
    <citation type="submission" date="2023-08" db="EMBL/GenBank/DDBJ databases">
        <authorList>
            <person name="Chen Y."/>
            <person name="Shah S."/>
            <person name="Dougan E. K."/>
            <person name="Thang M."/>
            <person name="Chan C."/>
        </authorList>
    </citation>
    <scope>NUCLEOTIDE SEQUENCE</scope>
</reference>
<keyword evidence="14" id="KW-1185">Reference proteome</keyword>
<comment type="subcellular location">
    <subcellularLocation>
        <location evidence="1">Endomembrane system</location>
        <topology evidence="1">Multi-pass membrane protein</topology>
    </subcellularLocation>
</comment>
<keyword evidence="5" id="KW-0460">Magnesium</keyword>
<dbReference type="EMBL" id="CAUJNA010000375">
    <property type="protein sequence ID" value="CAJ1376248.1"/>
    <property type="molecule type" value="Genomic_DNA"/>
</dbReference>
<gene>
    <name evidence="13" type="ORF">EVOR1521_LOCUS5353</name>
</gene>
<comment type="caution">
    <text evidence="13">The sequence shown here is derived from an EMBL/GenBank/DDBJ whole genome shotgun (WGS) entry which is preliminary data.</text>
</comment>
<evidence type="ECO:0000256" key="8">
    <source>
        <dbReference type="ARBA" id="ARBA00023065"/>
    </source>
</evidence>
<feature type="transmembrane region" description="Helical" evidence="12">
    <location>
        <begin position="140"/>
        <end position="163"/>
    </location>
</feature>